<evidence type="ECO:0000256" key="6">
    <source>
        <dbReference type="PIRSR" id="PIRSR004692-3"/>
    </source>
</evidence>
<evidence type="ECO:0000313" key="10">
    <source>
        <dbReference type="EMBL" id="MBB3926262.1"/>
    </source>
</evidence>
<evidence type="ECO:0000259" key="8">
    <source>
        <dbReference type="PROSITE" id="PS51371"/>
    </source>
</evidence>
<dbReference type="InterPro" id="IPR000644">
    <property type="entry name" value="CBS_dom"/>
</dbReference>
<dbReference type="RefSeq" id="WP_223177385.1">
    <property type="nucleotide sequence ID" value="NZ_BSPS01000019.1"/>
</dbReference>
<dbReference type="InterPro" id="IPR004800">
    <property type="entry name" value="KdsD/KpsF-type"/>
</dbReference>
<feature type="domain" description="CBS" evidence="8">
    <location>
        <begin position="197"/>
        <end position="255"/>
    </location>
</feature>
<dbReference type="NCBIfam" id="TIGR00393">
    <property type="entry name" value="kpsF"/>
    <property type="match status" value="1"/>
</dbReference>
<evidence type="ECO:0000256" key="3">
    <source>
        <dbReference type="ARBA" id="ARBA00023122"/>
    </source>
</evidence>
<dbReference type="GO" id="GO:1901135">
    <property type="term" value="P:carbohydrate derivative metabolic process"/>
    <property type="evidence" value="ECO:0007669"/>
    <property type="project" value="InterPro"/>
</dbReference>
<dbReference type="GO" id="GO:0046872">
    <property type="term" value="F:metal ion binding"/>
    <property type="evidence" value="ECO:0007669"/>
    <property type="project" value="UniProtKB-KW"/>
</dbReference>
<evidence type="ECO:0000256" key="1">
    <source>
        <dbReference type="ARBA" id="ARBA00008165"/>
    </source>
</evidence>
<dbReference type="EMBL" id="JACIDT010000006">
    <property type="protein sequence ID" value="MBB3926262.1"/>
    <property type="molecule type" value="Genomic_DNA"/>
</dbReference>
<keyword evidence="11" id="KW-1185">Reference proteome</keyword>
<dbReference type="PROSITE" id="PS51371">
    <property type="entry name" value="CBS"/>
    <property type="match status" value="2"/>
</dbReference>
<dbReference type="FunFam" id="3.40.50.10490:FF:000011">
    <property type="entry name" value="Arabinose 5-phosphate isomerase"/>
    <property type="match status" value="1"/>
</dbReference>
<evidence type="ECO:0000256" key="7">
    <source>
        <dbReference type="PROSITE-ProRule" id="PRU00703"/>
    </source>
</evidence>
<comment type="caution">
    <text evidence="10">The sequence shown here is derived from an EMBL/GenBank/DDBJ whole genome shotgun (WGS) entry which is preliminary data.</text>
</comment>
<keyword evidence="5" id="KW-0862">Zinc</keyword>
<dbReference type="GO" id="GO:0019146">
    <property type="term" value="F:arabinose-5-phosphate isomerase activity"/>
    <property type="evidence" value="ECO:0007669"/>
    <property type="project" value="UniProtKB-EC"/>
</dbReference>
<accession>A0A7W6FQ36</accession>
<reference evidence="10 11" key="1">
    <citation type="submission" date="2020-08" db="EMBL/GenBank/DDBJ databases">
        <title>Genomic Encyclopedia of Type Strains, Phase IV (KMG-IV): sequencing the most valuable type-strain genomes for metagenomic binning, comparative biology and taxonomic classification.</title>
        <authorList>
            <person name="Goeker M."/>
        </authorList>
    </citation>
    <scope>NUCLEOTIDE SEQUENCE [LARGE SCALE GENOMIC DNA]</scope>
    <source>
        <strain evidence="10 11">DSM 26189</strain>
    </source>
</reference>
<evidence type="ECO:0000256" key="5">
    <source>
        <dbReference type="PIRSR" id="PIRSR004692-2"/>
    </source>
</evidence>
<keyword evidence="5" id="KW-0479">Metal-binding</keyword>
<dbReference type="Gene3D" id="3.10.580.10">
    <property type="entry name" value="CBS-domain"/>
    <property type="match status" value="1"/>
</dbReference>
<keyword evidence="2" id="KW-0677">Repeat</keyword>
<name>A0A7W6FQ36_9SPHN</name>
<dbReference type="SUPFAM" id="SSF53697">
    <property type="entry name" value="SIS domain"/>
    <property type="match status" value="1"/>
</dbReference>
<gene>
    <name evidence="10" type="ORF">GGR43_001979</name>
</gene>
<dbReference type="SMART" id="SM00116">
    <property type="entry name" value="CBS"/>
    <property type="match status" value="2"/>
</dbReference>
<dbReference type="GO" id="GO:0005975">
    <property type="term" value="P:carbohydrate metabolic process"/>
    <property type="evidence" value="ECO:0007669"/>
    <property type="project" value="InterPro"/>
</dbReference>
<dbReference type="Pfam" id="PF01380">
    <property type="entry name" value="SIS"/>
    <property type="match status" value="1"/>
</dbReference>
<sequence>MASARQVLLAEAQALDILTRHIPPDLEYAVETILTARGRVIVSGIGKSGHIGRKISATLASTGTPSHFVHAAEASHGDMGTITPDDVCLLLSNSGETAELRDILAYTRRFSIPLIAISSRPHSTIMRSADYRLALPAIPEACPNGMAPTTSTTMMIALGDALAIALMEARGFAPEDFRDFHPGGQLGAQMARVDELMHRRNELPLVRPETPMSEVLLTMSSKGFGIAIVVDGNGRLTGVITDGDLRRNMTSLMERTAGQVATTGPTVIQPDLLAVKALALMNQRKISALPVVDIAGCPVGILHIHDLLRAGVA</sequence>
<feature type="domain" description="SIS" evidence="9">
    <location>
        <begin position="29"/>
        <end position="172"/>
    </location>
</feature>
<dbReference type="Pfam" id="PF00571">
    <property type="entry name" value="CBS"/>
    <property type="match status" value="2"/>
</dbReference>
<dbReference type="CDD" id="cd04604">
    <property type="entry name" value="CBS_pair_SIS_assoc"/>
    <property type="match status" value="1"/>
</dbReference>
<dbReference type="PANTHER" id="PTHR42745">
    <property type="match status" value="1"/>
</dbReference>
<comment type="similarity">
    <text evidence="1 4">Belongs to the SIS family. GutQ/KpsF subfamily.</text>
</comment>
<dbReference type="PANTHER" id="PTHR42745:SF1">
    <property type="entry name" value="ARABINOSE 5-PHOSPHATE ISOMERASE KDSD"/>
    <property type="match status" value="1"/>
</dbReference>
<evidence type="ECO:0000313" key="11">
    <source>
        <dbReference type="Proteomes" id="UP000571950"/>
    </source>
</evidence>
<dbReference type="AlphaFoldDB" id="A0A7W6FQ36"/>
<dbReference type="Gene3D" id="3.40.50.10490">
    <property type="entry name" value="Glucose-6-phosphate isomerase like protein, domain 1"/>
    <property type="match status" value="1"/>
</dbReference>
<dbReference type="CDD" id="cd05014">
    <property type="entry name" value="SIS_Kpsf"/>
    <property type="match status" value="1"/>
</dbReference>
<feature type="binding site" evidence="5">
    <location>
        <position position="70"/>
    </location>
    <ligand>
        <name>Zn(2+)</name>
        <dbReference type="ChEBI" id="CHEBI:29105"/>
    </ligand>
</feature>
<dbReference type="PROSITE" id="PS51464">
    <property type="entry name" value="SIS"/>
    <property type="match status" value="1"/>
</dbReference>
<feature type="site" description="Catalytically relevant" evidence="6">
    <location>
        <position position="99"/>
    </location>
</feature>
<evidence type="ECO:0000256" key="2">
    <source>
        <dbReference type="ARBA" id="ARBA00022737"/>
    </source>
</evidence>
<dbReference type="Proteomes" id="UP000571950">
    <property type="component" value="Unassembled WGS sequence"/>
</dbReference>
<dbReference type="PIRSF" id="PIRSF004692">
    <property type="entry name" value="KdsD_KpsF"/>
    <property type="match status" value="1"/>
</dbReference>
<keyword evidence="10" id="KW-0413">Isomerase</keyword>
<dbReference type="InterPro" id="IPR046348">
    <property type="entry name" value="SIS_dom_sf"/>
</dbReference>
<feature type="site" description="Catalytically relevant" evidence="6">
    <location>
        <position position="47"/>
    </location>
</feature>
<keyword evidence="3 7" id="KW-0129">CBS domain</keyword>
<dbReference type="InterPro" id="IPR050986">
    <property type="entry name" value="GutQ/KpsF_isomerases"/>
</dbReference>
<organism evidence="10 11">
    <name type="scientific">Sphingobium jiangsuense</name>
    <dbReference type="NCBI Taxonomy" id="870476"/>
    <lineage>
        <taxon>Bacteria</taxon>
        <taxon>Pseudomonadati</taxon>
        <taxon>Pseudomonadota</taxon>
        <taxon>Alphaproteobacteria</taxon>
        <taxon>Sphingomonadales</taxon>
        <taxon>Sphingomonadaceae</taxon>
        <taxon>Sphingobium</taxon>
    </lineage>
</organism>
<feature type="domain" description="CBS" evidence="8">
    <location>
        <begin position="261"/>
        <end position="313"/>
    </location>
</feature>
<dbReference type="GO" id="GO:0097367">
    <property type="term" value="F:carbohydrate derivative binding"/>
    <property type="evidence" value="ECO:0007669"/>
    <property type="project" value="InterPro"/>
</dbReference>
<dbReference type="InterPro" id="IPR046342">
    <property type="entry name" value="CBS_dom_sf"/>
</dbReference>
<evidence type="ECO:0000259" key="9">
    <source>
        <dbReference type="PROSITE" id="PS51464"/>
    </source>
</evidence>
<protein>
    <submittedName>
        <fullName evidence="10">Arabinose-5-phosphate isomerase</fullName>
        <ecNumber evidence="10">5.3.1.13</ecNumber>
    </submittedName>
</protein>
<dbReference type="EC" id="5.3.1.13" evidence="10"/>
<feature type="site" description="Catalytically relevant" evidence="6">
    <location>
        <position position="181"/>
    </location>
</feature>
<proteinExistence type="inferred from homology"/>
<dbReference type="InterPro" id="IPR035474">
    <property type="entry name" value="SIS_Kpsf"/>
</dbReference>
<dbReference type="InterPro" id="IPR001347">
    <property type="entry name" value="SIS_dom"/>
</dbReference>
<evidence type="ECO:0000256" key="4">
    <source>
        <dbReference type="PIRNR" id="PIRNR004692"/>
    </source>
</evidence>
<feature type="site" description="Catalytically relevant" evidence="6">
    <location>
        <position position="140"/>
    </location>
</feature>